<dbReference type="InterPro" id="IPR008168">
    <property type="entry name" value="Cyt_C_IC"/>
</dbReference>
<protein>
    <submittedName>
        <fullName evidence="8">Dehydrogenase, PQQ-dependent, s-GDH family</fullName>
    </submittedName>
</protein>
<dbReference type="InterPro" id="IPR036909">
    <property type="entry name" value="Cyt_c-like_dom_sf"/>
</dbReference>
<evidence type="ECO:0000256" key="1">
    <source>
        <dbReference type="ARBA" id="ARBA00022448"/>
    </source>
</evidence>
<dbReference type="SUPFAM" id="SSF50952">
    <property type="entry name" value="Soluble quinoprotein glucose dehydrogenase"/>
    <property type="match status" value="1"/>
</dbReference>
<keyword evidence="5 6" id="KW-0408">Iron</keyword>
<keyword evidence="4" id="KW-0249">Electron transport</keyword>
<dbReference type="GO" id="GO:0005506">
    <property type="term" value="F:iron ion binding"/>
    <property type="evidence" value="ECO:0007669"/>
    <property type="project" value="InterPro"/>
</dbReference>
<dbReference type="PROSITE" id="PS51007">
    <property type="entry name" value="CYTC"/>
    <property type="match status" value="1"/>
</dbReference>
<evidence type="ECO:0000256" key="6">
    <source>
        <dbReference type="PROSITE-ProRule" id="PRU00433"/>
    </source>
</evidence>
<evidence type="ECO:0000313" key="9">
    <source>
        <dbReference type="Proteomes" id="UP000199440"/>
    </source>
</evidence>
<dbReference type="InterPro" id="IPR011041">
    <property type="entry name" value="Quinoprot_gluc/sorb_DH_b-prop"/>
</dbReference>
<dbReference type="PRINTS" id="PR00605">
    <property type="entry name" value="CYTCHROMECIC"/>
</dbReference>
<reference evidence="8 9" key="1">
    <citation type="submission" date="2016-10" db="EMBL/GenBank/DDBJ databases">
        <authorList>
            <person name="de Groot N.N."/>
        </authorList>
    </citation>
    <scope>NUCLEOTIDE SEQUENCE [LARGE SCALE GENOMIC DNA]</scope>
    <source>
        <strain evidence="8 9">DSM 19886</strain>
    </source>
</reference>
<name>A0A1G9XWX2_9FLAO</name>
<keyword evidence="9" id="KW-1185">Reference proteome</keyword>
<keyword evidence="3 6" id="KW-0479">Metal-binding</keyword>
<dbReference type="Gene3D" id="1.10.760.10">
    <property type="entry name" value="Cytochrome c-like domain"/>
    <property type="match status" value="1"/>
</dbReference>
<evidence type="ECO:0000256" key="5">
    <source>
        <dbReference type="ARBA" id="ARBA00023004"/>
    </source>
</evidence>
<keyword evidence="1" id="KW-0813">Transport</keyword>
<evidence type="ECO:0000259" key="7">
    <source>
        <dbReference type="PROSITE" id="PS51007"/>
    </source>
</evidence>
<dbReference type="GO" id="GO:0009055">
    <property type="term" value="F:electron transfer activity"/>
    <property type="evidence" value="ECO:0007669"/>
    <property type="project" value="InterPro"/>
</dbReference>
<dbReference type="AlphaFoldDB" id="A0A1G9XWX2"/>
<organism evidence="8 9">
    <name type="scientific">Kriegella aquimaris</name>
    <dbReference type="NCBI Taxonomy" id="192904"/>
    <lineage>
        <taxon>Bacteria</taxon>
        <taxon>Pseudomonadati</taxon>
        <taxon>Bacteroidota</taxon>
        <taxon>Flavobacteriia</taxon>
        <taxon>Flavobacteriales</taxon>
        <taxon>Flavobacteriaceae</taxon>
        <taxon>Kriegella</taxon>
    </lineage>
</organism>
<dbReference type="STRING" id="192904.SAMN04488514_11955"/>
<dbReference type="Pfam" id="PF00034">
    <property type="entry name" value="Cytochrom_C"/>
    <property type="match status" value="1"/>
</dbReference>
<evidence type="ECO:0000256" key="3">
    <source>
        <dbReference type="ARBA" id="ARBA00022723"/>
    </source>
</evidence>
<dbReference type="Gene3D" id="2.120.10.30">
    <property type="entry name" value="TolB, C-terminal domain"/>
    <property type="match status" value="1"/>
</dbReference>
<keyword evidence="2 6" id="KW-0349">Heme</keyword>
<dbReference type="PANTHER" id="PTHR19328">
    <property type="entry name" value="HEDGEHOG-INTERACTING PROTEIN"/>
    <property type="match status" value="1"/>
</dbReference>
<accession>A0A1G9XWX2</accession>
<sequence>MDKIHHKIDIVLGIVAMFLICLLTNCESPKLVERPSYEKPKSIIQLDTTRLLVSEVVRDLDEPWEVTWGADDHLWFTEKKGNIMRMNPTTGQVKKVLNIPEVYSEGLTPGLLGMVLHPDFKNESFVYMHYTYIDSALTGELDRSGNPNFVRSKLVRYKYSSQEDTLINPEPLLAEIPGFRAHNGSRLAISYDNKLIFAIGDVADFRNAQTELTLPGKVLRLNLDGSVPDDNPIPGNYFYSMGHRNPQGLVSANGKIYSSEHGPNNDDEINLIKPGGNYGWPFVEGFCDKENELAFCDSVTVNEPIYDWTPTIAPAGLDFYNHSAIPEWKNNLMLTTLKGQALWLFELDASGEKIVNKRIYLQEKFGRLRDLCVSSSGDVYLITSNTDWNVSRYKWLYDGAPKDGNDRILKISVLQDEEEKKFDHLKTSTEANEPIKMLVQYGHGGNAFTRQAILYRDNCASCHLPEGEGIPNFTPPLIGTATVADKKKLIETALFGMSGKIVVKGKNYDEVMPGFAASLTNQELKDILNYVRMVHNKLTDSITTTEIEEIRKSRTF</sequence>
<dbReference type="Pfam" id="PF07995">
    <property type="entry name" value="GSDH"/>
    <property type="match status" value="1"/>
</dbReference>
<dbReference type="SUPFAM" id="SSF46626">
    <property type="entry name" value="Cytochrome c"/>
    <property type="match status" value="1"/>
</dbReference>
<dbReference type="EMBL" id="FNGV01000019">
    <property type="protein sequence ID" value="SDN01342.1"/>
    <property type="molecule type" value="Genomic_DNA"/>
</dbReference>
<evidence type="ECO:0000313" key="8">
    <source>
        <dbReference type="EMBL" id="SDN01342.1"/>
    </source>
</evidence>
<evidence type="ECO:0000256" key="4">
    <source>
        <dbReference type="ARBA" id="ARBA00022982"/>
    </source>
</evidence>
<dbReference type="InterPro" id="IPR011042">
    <property type="entry name" value="6-blade_b-propeller_TolB-like"/>
</dbReference>
<gene>
    <name evidence="8" type="ORF">SAMN04488514_11955</name>
</gene>
<dbReference type="InterPro" id="IPR009056">
    <property type="entry name" value="Cyt_c-like_dom"/>
</dbReference>
<dbReference type="InterPro" id="IPR012938">
    <property type="entry name" value="Glc/Sorbosone_DH"/>
</dbReference>
<dbReference type="Proteomes" id="UP000199440">
    <property type="component" value="Unassembled WGS sequence"/>
</dbReference>
<proteinExistence type="predicted"/>
<dbReference type="PANTHER" id="PTHR19328:SF13">
    <property type="entry name" value="HIPL1 PROTEIN"/>
    <property type="match status" value="1"/>
</dbReference>
<dbReference type="GO" id="GO:0020037">
    <property type="term" value="F:heme binding"/>
    <property type="evidence" value="ECO:0007669"/>
    <property type="project" value="InterPro"/>
</dbReference>
<evidence type="ECO:0000256" key="2">
    <source>
        <dbReference type="ARBA" id="ARBA00022617"/>
    </source>
</evidence>
<feature type="domain" description="Cytochrome c" evidence="7">
    <location>
        <begin position="439"/>
        <end position="535"/>
    </location>
</feature>